<dbReference type="STRING" id="287986.DV20_40125"/>
<comment type="caution">
    <text evidence="2">The sequence shown here is derived from an EMBL/GenBank/DDBJ whole genome shotgun (WGS) entry which is preliminary data.</text>
</comment>
<dbReference type="Proteomes" id="UP000027345">
    <property type="component" value="Unassembled WGS sequence"/>
</dbReference>
<dbReference type="PANTHER" id="PTHR35400">
    <property type="entry name" value="SLR1083 PROTEIN"/>
    <property type="match status" value="1"/>
</dbReference>
<evidence type="ECO:0000313" key="3">
    <source>
        <dbReference type="Proteomes" id="UP000027345"/>
    </source>
</evidence>
<name>A0A066TPH9_9PSEU</name>
<keyword evidence="3" id="KW-1185">Reference proteome</keyword>
<proteinExistence type="predicted"/>
<dbReference type="InterPro" id="IPR008538">
    <property type="entry name" value="Uma2"/>
</dbReference>
<evidence type="ECO:0000259" key="1">
    <source>
        <dbReference type="Pfam" id="PF05685"/>
    </source>
</evidence>
<reference evidence="2 3" key="1">
    <citation type="submission" date="2014-05" db="EMBL/GenBank/DDBJ databases">
        <title>Draft genome sequence of Amycolatopsis rifamycinica DSM 46095.</title>
        <authorList>
            <person name="Lal R."/>
            <person name="Saxena A."/>
            <person name="Kumari R."/>
            <person name="Mukherjee U."/>
            <person name="Singh P."/>
            <person name="Sangwan N."/>
            <person name="Mahato N.K."/>
        </authorList>
    </citation>
    <scope>NUCLEOTIDE SEQUENCE [LARGE SCALE GENOMIC DNA]</scope>
    <source>
        <strain evidence="2 3">DSM 46095</strain>
    </source>
</reference>
<gene>
    <name evidence="2" type="ORF">DV20_40125</name>
</gene>
<dbReference type="SUPFAM" id="SSF52980">
    <property type="entry name" value="Restriction endonuclease-like"/>
    <property type="match status" value="1"/>
</dbReference>
<dbReference type="InterPro" id="IPR012296">
    <property type="entry name" value="Nuclease_put_TT1808"/>
</dbReference>
<dbReference type="AlphaFoldDB" id="A0A066TPH9"/>
<dbReference type="Gene3D" id="3.90.1570.10">
    <property type="entry name" value="tt1808, chain A"/>
    <property type="match status" value="1"/>
</dbReference>
<sequence>MSVMEWPHDLLSFDDWINLPETPEYQVEVVEGVLHVAPRPMLFHQRVVYRLTSLMDEQLPDDWTALNEVEMVLCEAPLTVRVPDVLVAPDSLVEANPPRLDAGDVRLAVEVLSEGTRRTDQVTKFSEYAEAGIEHYWIVDLDSPVSMITYRLVDGDYENFGEFSGVAELEFAGSPITIDLNALTTRRAQRPE</sequence>
<dbReference type="CDD" id="cd06260">
    <property type="entry name" value="DUF820-like"/>
    <property type="match status" value="1"/>
</dbReference>
<accession>A0A066TPH9</accession>
<dbReference type="PANTHER" id="PTHR35400:SF3">
    <property type="entry name" value="SLL1072 PROTEIN"/>
    <property type="match status" value="1"/>
</dbReference>
<dbReference type="Pfam" id="PF05685">
    <property type="entry name" value="Uma2"/>
    <property type="match status" value="1"/>
</dbReference>
<feature type="domain" description="Putative restriction endonuclease" evidence="1">
    <location>
        <begin position="17"/>
        <end position="159"/>
    </location>
</feature>
<evidence type="ECO:0000313" key="2">
    <source>
        <dbReference type="EMBL" id="KDN16725.1"/>
    </source>
</evidence>
<organism evidence="2 3">
    <name type="scientific">Amycolatopsis rifamycinica</name>
    <dbReference type="NCBI Taxonomy" id="287986"/>
    <lineage>
        <taxon>Bacteria</taxon>
        <taxon>Bacillati</taxon>
        <taxon>Actinomycetota</taxon>
        <taxon>Actinomycetes</taxon>
        <taxon>Pseudonocardiales</taxon>
        <taxon>Pseudonocardiaceae</taxon>
        <taxon>Amycolatopsis</taxon>
    </lineage>
</organism>
<dbReference type="InterPro" id="IPR011335">
    <property type="entry name" value="Restrct_endonuc-II-like"/>
</dbReference>
<dbReference type="EMBL" id="JMQI01000079">
    <property type="protein sequence ID" value="KDN16725.1"/>
    <property type="molecule type" value="Genomic_DNA"/>
</dbReference>
<protein>
    <recommendedName>
        <fullName evidence="1">Putative restriction endonuclease domain-containing protein</fullName>
    </recommendedName>
</protein>
<dbReference type="eggNOG" id="COG4636">
    <property type="taxonomic scope" value="Bacteria"/>
</dbReference>